<dbReference type="Proteomes" id="UP000886520">
    <property type="component" value="Chromosome 20"/>
</dbReference>
<dbReference type="SUPFAM" id="SSF47113">
    <property type="entry name" value="Histone-fold"/>
    <property type="match status" value="1"/>
</dbReference>
<dbReference type="GO" id="GO:0046982">
    <property type="term" value="F:protein heterodimerization activity"/>
    <property type="evidence" value="ECO:0007669"/>
    <property type="project" value="InterPro"/>
</dbReference>
<dbReference type="InterPro" id="IPR009072">
    <property type="entry name" value="Histone-fold"/>
</dbReference>
<accession>A0A9D4U9X8</accession>
<evidence type="ECO:0000256" key="1">
    <source>
        <dbReference type="ARBA" id="ARBA00010343"/>
    </source>
</evidence>
<organism evidence="2 3">
    <name type="scientific">Adiantum capillus-veneris</name>
    <name type="common">Maidenhair fern</name>
    <dbReference type="NCBI Taxonomy" id="13818"/>
    <lineage>
        <taxon>Eukaryota</taxon>
        <taxon>Viridiplantae</taxon>
        <taxon>Streptophyta</taxon>
        <taxon>Embryophyta</taxon>
        <taxon>Tracheophyta</taxon>
        <taxon>Polypodiopsida</taxon>
        <taxon>Polypodiidae</taxon>
        <taxon>Polypodiales</taxon>
        <taxon>Pteridineae</taxon>
        <taxon>Pteridaceae</taxon>
        <taxon>Vittarioideae</taxon>
        <taxon>Adiantum</taxon>
    </lineage>
</organism>
<evidence type="ECO:0000313" key="3">
    <source>
        <dbReference type="Proteomes" id="UP000886520"/>
    </source>
</evidence>
<keyword evidence="3" id="KW-1185">Reference proteome</keyword>
<proteinExistence type="inferred from homology"/>
<dbReference type="GO" id="GO:0000786">
    <property type="term" value="C:nucleosome"/>
    <property type="evidence" value="ECO:0007669"/>
    <property type="project" value="InterPro"/>
</dbReference>
<sequence>MRGKCSACQGDAQSRTSKVAGGEARLPKRTASVFQCICLGSISAGYYAARKSAPTTGGVLIRKLPFQRLVRELAQDFKTNLRFQSHVVEAYLVGLRVDAGQLLAELPGAVHRVKWEIYNESGSKIQSMMSLHFDSNKNNTPSQGLGPFLVRTPPLSLTALV</sequence>
<dbReference type="InterPro" id="IPR000164">
    <property type="entry name" value="Histone_H3/CENP-A"/>
</dbReference>
<reference evidence="2" key="1">
    <citation type="submission" date="2021-01" db="EMBL/GenBank/DDBJ databases">
        <title>Adiantum capillus-veneris genome.</title>
        <authorList>
            <person name="Fang Y."/>
            <person name="Liao Q."/>
        </authorList>
    </citation>
    <scope>NUCLEOTIDE SEQUENCE</scope>
    <source>
        <strain evidence="2">H3</strain>
        <tissue evidence="2">Leaf</tissue>
    </source>
</reference>
<dbReference type="GO" id="GO:0030527">
    <property type="term" value="F:structural constituent of chromatin"/>
    <property type="evidence" value="ECO:0007669"/>
    <property type="project" value="InterPro"/>
</dbReference>
<gene>
    <name evidence="2" type="ORF">GOP47_0020844</name>
</gene>
<evidence type="ECO:0000313" key="2">
    <source>
        <dbReference type="EMBL" id="KAI5064174.1"/>
    </source>
</evidence>
<protein>
    <submittedName>
        <fullName evidence="2">Uncharacterized protein</fullName>
    </submittedName>
</protein>
<dbReference type="EMBL" id="JABFUD020000020">
    <property type="protein sequence ID" value="KAI5064174.1"/>
    <property type="molecule type" value="Genomic_DNA"/>
</dbReference>
<dbReference type="AlphaFoldDB" id="A0A9D4U9X8"/>
<dbReference type="GO" id="GO:0003677">
    <property type="term" value="F:DNA binding"/>
    <property type="evidence" value="ECO:0007669"/>
    <property type="project" value="InterPro"/>
</dbReference>
<name>A0A9D4U9X8_ADICA</name>
<dbReference type="PANTHER" id="PTHR11426">
    <property type="entry name" value="HISTONE H3"/>
    <property type="match status" value="1"/>
</dbReference>
<comment type="caution">
    <text evidence="2">The sequence shown here is derived from an EMBL/GenBank/DDBJ whole genome shotgun (WGS) entry which is preliminary data.</text>
</comment>
<comment type="similarity">
    <text evidence="1">Belongs to the histone H3 family.</text>
</comment>
<dbReference type="Gene3D" id="1.10.20.10">
    <property type="entry name" value="Histone, subunit A"/>
    <property type="match status" value="1"/>
</dbReference>